<evidence type="ECO:0000313" key="1">
    <source>
        <dbReference type="EMBL" id="JAT50778.1"/>
    </source>
</evidence>
<sequence length="367" mass="42360">MGEKIDGFFRDTFQKSGNRNAVRDRGYYGDPTVLSRSSHGNGVGRSVSAMDTLSHENGFREWDELSKQDRLPWQNASHLVRQNHYDGIEQDLPPINNKFNDFGGKKEDNPVHVRGISSQWETIGQHVQQQHANSDGENRKNTGIQMVALSCSDRIRGLSPSLGQLLRVYTLESIAWDEKKPCHLVLPDNRPKIRKNEDNASMWQVSASDEKNEILGYRNNFPMVIETIMNPNRCYIANSLGYKLHDKDQEDYISYIKEELIGYIEEVNRYGFDHIIIIGELNYGMLFLDCFGRVFNLDGMTDAIWFLGDYFKVVERVAKGLKTDRVPWILDPDEGIIVEIKNTPPVHYNFPVEKKRKKKKSSRKKHH</sequence>
<gene>
    <name evidence="1" type="primary">truA_5</name>
    <name evidence="1" type="ORF">g.56917</name>
</gene>
<dbReference type="EMBL" id="GDJX01017158">
    <property type="protein sequence ID" value="JAT50778.1"/>
    <property type="molecule type" value="Transcribed_RNA"/>
</dbReference>
<proteinExistence type="predicted"/>
<organism evidence="1">
    <name type="scientific">Anthurium amnicola</name>
    <dbReference type="NCBI Taxonomy" id="1678845"/>
    <lineage>
        <taxon>Eukaryota</taxon>
        <taxon>Viridiplantae</taxon>
        <taxon>Streptophyta</taxon>
        <taxon>Embryophyta</taxon>
        <taxon>Tracheophyta</taxon>
        <taxon>Spermatophyta</taxon>
        <taxon>Magnoliopsida</taxon>
        <taxon>Liliopsida</taxon>
        <taxon>Araceae</taxon>
        <taxon>Pothoideae</taxon>
        <taxon>Potheae</taxon>
        <taxon>Anthurium</taxon>
    </lineage>
</organism>
<name>A0A1D1Y810_9ARAE</name>
<protein>
    <submittedName>
        <fullName evidence="1">tRNA pseudouridine synthase A</fullName>
    </submittedName>
</protein>
<reference evidence="1" key="1">
    <citation type="submission" date="2015-07" db="EMBL/GenBank/DDBJ databases">
        <title>Transcriptome Assembly of Anthurium amnicola.</title>
        <authorList>
            <person name="Suzuki J."/>
        </authorList>
    </citation>
    <scope>NUCLEOTIDE SEQUENCE</scope>
</reference>
<dbReference type="AlphaFoldDB" id="A0A1D1Y810"/>
<accession>A0A1D1Y810</accession>